<dbReference type="AlphaFoldDB" id="A0A8B9F0B3"/>
<dbReference type="PANTHER" id="PTHR11474:SF124">
    <property type="entry name" value="TYROSINASE"/>
    <property type="match status" value="1"/>
</dbReference>
<dbReference type="PROSITE" id="PS00498">
    <property type="entry name" value="TYROSINASE_2"/>
    <property type="match status" value="1"/>
</dbReference>
<dbReference type="GO" id="GO:0046872">
    <property type="term" value="F:metal ion binding"/>
    <property type="evidence" value="ECO:0007669"/>
    <property type="project" value="UniProtKB-KW"/>
</dbReference>
<feature type="region of interest" description="Disordered" evidence="16">
    <location>
        <begin position="1"/>
        <end position="32"/>
    </location>
</feature>
<feature type="domain" description="Tyrosinase copper-binding" evidence="18">
    <location>
        <begin position="103"/>
        <end position="114"/>
    </location>
</feature>
<evidence type="ECO:0000313" key="19">
    <source>
        <dbReference type="Ensembl" id="ENSACOP00000002872.1"/>
    </source>
</evidence>
<dbReference type="Proteomes" id="UP000694522">
    <property type="component" value="Unplaced"/>
</dbReference>
<evidence type="ECO:0000256" key="17">
    <source>
        <dbReference type="SAM" id="Phobius"/>
    </source>
</evidence>
<evidence type="ECO:0000256" key="16">
    <source>
        <dbReference type="SAM" id="MobiDB-lite"/>
    </source>
</evidence>
<dbReference type="Ensembl" id="ENSACOT00000002972.1">
    <property type="protein sequence ID" value="ENSACOP00000002872.1"/>
    <property type="gene ID" value="ENSACOG00000001992.1"/>
</dbReference>
<dbReference type="Pfam" id="PF00264">
    <property type="entry name" value="Tyrosinase"/>
    <property type="match status" value="1"/>
</dbReference>
<evidence type="ECO:0000256" key="7">
    <source>
        <dbReference type="ARBA" id="ARBA00022729"/>
    </source>
</evidence>
<evidence type="ECO:0000256" key="12">
    <source>
        <dbReference type="ARBA" id="ARBA00023136"/>
    </source>
</evidence>
<keyword evidence="7" id="KW-0732">Signal</keyword>
<dbReference type="GO" id="GO:0043473">
    <property type="term" value="P:pigmentation"/>
    <property type="evidence" value="ECO:0007669"/>
    <property type="project" value="TreeGrafter"/>
</dbReference>
<reference evidence="19" key="2">
    <citation type="submission" date="2025-09" db="UniProtKB">
        <authorList>
            <consortium name="Ensembl"/>
        </authorList>
    </citation>
    <scope>IDENTIFICATION</scope>
</reference>
<evidence type="ECO:0000256" key="8">
    <source>
        <dbReference type="ARBA" id="ARBA00023002"/>
    </source>
</evidence>
<dbReference type="InterPro" id="IPR002227">
    <property type="entry name" value="Tyrosinase_Cu-bd"/>
</dbReference>
<keyword evidence="10" id="KW-0503">Monooxygenase</keyword>
<evidence type="ECO:0000256" key="4">
    <source>
        <dbReference type="ARBA" id="ARBA00011906"/>
    </source>
</evidence>
<accession>A0A8B9F0B3</accession>
<dbReference type="PANTHER" id="PTHR11474">
    <property type="entry name" value="TYROSINASE FAMILY MEMBER"/>
    <property type="match status" value="1"/>
</dbReference>
<dbReference type="InterPro" id="IPR050316">
    <property type="entry name" value="Tyrosinase/Hemocyanin"/>
</dbReference>
<evidence type="ECO:0000256" key="13">
    <source>
        <dbReference type="ARBA" id="ARBA00023180"/>
    </source>
</evidence>
<keyword evidence="9" id="KW-0186">Copper</keyword>
<comment type="cofactor">
    <cofactor evidence="1">
        <name>Cu(2+)</name>
        <dbReference type="ChEBI" id="CHEBI:29036"/>
    </cofactor>
</comment>
<comment type="similarity">
    <text evidence="3">Belongs to the tyrosinase family.</text>
</comment>
<proteinExistence type="inferred from homology"/>
<evidence type="ECO:0000256" key="10">
    <source>
        <dbReference type="ARBA" id="ARBA00023033"/>
    </source>
</evidence>
<keyword evidence="20" id="KW-1185">Reference proteome</keyword>
<keyword evidence="12 17" id="KW-0472">Membrane</keyword>
<evidence type="ECO:0000256" key="15">
    <source>
        <dbReference type="ARBA" id="ARBA00042251"/>
    </source>
</evidence>
<feature type="compositionally biased region" description="Low complexity" evidence="16">
    <location>
        <begin position="13"/>
        <end position="22"/>
    </location>
</feature>
<organism evidence="19 20">
    <name type="scientific">Amazona collaria</name>
    <name type="common">yellow-billed parrot</name>
    <dbReference type="NCBI Taxonomy" id="241587"/>
    <lineage>
        <taxon>Eukaryota</taxon>
        <taxon>Metazoa</taxon>
        <taxon>Chordata</taxon>
        <taxon>Craniata</taxon>
        <taxon>Vertebrata</taxon>
        <taxon>Euteleostomi</taxon>
        <taxon>Archelosauria</taxon>
        <taxon>Archosauria</taxon>
        <taxon>Dinosauria</taxon>
        <taxon>Saurischia</taxon>
        <taxon>Theropoda</taxon>
        <taxon>Coelurosauria</taxon>
        <taxon>Aves</taxon>
        <taxon>Neognathae</taxon>
        <taxon>Neoaves</taxon>
        <taxon>Telluraves</taxon>
        <taxon>Australaves</taxon>
        <taxon>Psittaciformes</taxon>
        <taxon>Psittacidae</taxon>
        <taxon>Amazona</taxon>
    </lineage>
</organism>
<sequence>MGYSPRGQGGPRLLGPILRNPGNNDKSRTPRLPSSAEVEFCLSLTQYESGPMDKMANYSFRNTLEGFADPRTAISNISQSGLHNALHIYMNGSMSQVQGSANDPIFVLHHAFVDSIFEQWLRRHRPMLEVYPAANAPIGHNRENYMVPFIPLYRNGEFFKPSRELGYDYEYLQEPALDSFQEFLIPYLEQARQIWAWLVGAAVVGGIITAVLTGLILACRKKRGTFEEIQPLLIESEDYNNVSYQSNF</sequence>
<dbReference type="GO" id="GO:0033162">
    <property type="term" value="C:melanosome membrane"/>
    <property type="evidence" value="ECO:0007669"/>
    <property type="project" value="UniProtKB-SubCell"/>
</dbReference>
<evidence type="ECO:0000259" key="18">
    <source>
        <dbReference type="PROSITE" id="PS00498"/>
    </source>
</evidence>
<evidence type="ECO:0000256" key="6">
    <source>
        <dbReference type="ARBA" id="ARBA00022723"/>
    </source>
</evidence>
<evidence type="ECO:0000256" key="3">
    <source>
        <dbReference type="ARBA" id="ARBA00009928"/>
    </source>
</evidence>
<evidence type="ECO:0000256" key="5">
    <source>
        <dbReference type="ARBA" id="ARBA00022692"/>
    </source>
</evidence>
<protein>
    <recommendedName>
        <fullName evidence="14">Tyrosinase</fullName>
        <ecNumber evidence="4">1.14.18.1</ecNumber>
    </recommendedName>
    <alternativeName>
        <fullName evidence="15">Monophenol monooxygenase</fullName>
    </alternativeName>
</protein>
<evidence type="ECO:0000256" key="1">
    <source>
        <dbReference type="ARBA" id="ARBA00001973"/>
    </source>
</evidence>
<feature type="transmembrane region" description="Helical" evidence="17">
    <location>
        <begin position="194"/>
        <end position="218"/>
    </location>
</feature>
<dbReference type="SUPFAM" id="SSF48056">
    <property type="entry name" value="Di-copper centre-containing domain"/>
    <property type="match status" value="1"/>
</dbReference>
<reference evidence="19" key="1">
    <citation type="submission" date="2025-08" db="UniProtKB">
        <authorList>
            <consortium name="Ensembl"/>
        </authorList>
    </citation>
    <scope>IDENTIFICATION</scope>
</reference>
<keyword evidence="13" id="KW-0325">Glycoprotein</keyword>
<evidence type="ECO:0000313" key="20">
    <source>
        <dbReference type="Proteomes" id="UP000694522"/>
    </source>
</evidence>
<dbReference type="PRINTS" id="PR00092">
    <property type="entry name" value="TYROSINASE"/>
</dbReference>
<evidence type="ECO:0000256" key="14">
    <source>
        <dbReference type="ARBA" id="ARBA00039304"/>
    </source>
</evidence>
<evidence type="ECO:0000256" key="9">
    <source>
        <dbReference type="ARBA" id="ARBA00023008"/>
    </source>
</evidence>
<keyword evidence="17" id="KW-1133">Transmembrane helix</keyword>
<evidence type="ECO:0000256" key="11">
    <source>
        <dbReference type="ARBA" id="ARBA00023101"/>
    </source>
</evidence>
<dbReference type="GO" id="GO:0004503">
    <property type="term" value="F:tyrosinase activity"/>
    <property type="evidence" value="ECO:0007669"/>
    <property type="project" value="UniProtKB-EC"/>
</dbReference>
<dbReference type="Gene3D" id="1.10.1280.10">
    <property type="entry name" value="Di-copper center containing domain from catechol oxidase"/>
    <property type="match status" value="1"/>
</dbReference>
<keyword evidence="11" id="KW-0470">Melanin biosynthesis</keyword>
<dbReference type="InterPro" id="IPR008922">
    <property type="entry name" value="Di-copper_centre_dom_sf"/>
</dbReference>
<keyword evidence="5 17" id="KW-0812">Transmembrane</keyword>
<comment type="subcellular location">
    <subcellularLocation>
        <location evidence="2">Melanosome membrane</location>
        <topology evidence="2">Single-pass type I membrane protein</topology>
    </subcellularLocation>
</comment>
<keyword evidence="8" id="KW-0560">Oxidoreductase</keyword>
<keyword evidence="6" id="KW-0479">Metal-binding</keyword>
<dbReference type="EC" id="1.14.18.1" evidence="4"/>
<dbReference type="GO" id="GO:0042438">
    <property type="term" value="P:melanin biosynthetic process"/>
    <property type="evidence" value="ECO:0007669"/>
    <property type="project" value="UniProtKB-KW"/>
</dbReference>
<evidence type="ECO:0000256" key="2">
    <source>
        <dbReference type="ARBA" id="ARBA00004573"/>
    </source>
</evidence>
<name>A0A8B9F0B3_9PSIT</name>